<sequence>MTAMIIDFRAHHQLKNARLDYQEPAPHRRTKRAVPGPAERESADQQIAHIAWLIRELEDIARGGEHLPQALVAEAHASIERTRKMLQSYPAAWTSGKTDATEGAAQPNIDHALLERMYSDLGLHP</sequence>
<gene>
    <name evidence="2" type="ORF">RSO01_62170</name>
</gene>
<evidence type="ECO:0000313" key="2">
    <source>
        <dbReference type="EMBL" id="GEP59051.1"/>
    </source>
</evidence>
<reference evidence="2 3" key="1">
    <citation type="submission" date="2019-07" db="EMBL/GenBank/DDBJ databases">
        <title>Whole genome shotgun sequence of Reyranella soli NBRC 108950.</title>
        <authorList>
            <person name="Hosoyama A."/>
            <person name="Uohara A."/>
            <person name="Ohji S."/>
            <person name="Ichikawa N."/>
        </authorList>
    </citation>
    <scope>NUCLEOTIDE SEQUENCE [LARGE SCALE GENOMIC DNA]</scope>
    <source>
        <strain evidence="2 3">NBRC 108950</strain>
    </source>
</reference>
<name>A0A512NJC2_9HYPH</name>
<evidence type="ECO:0000256" key="1">
    <source>
        <dbReference type="SAM" id="MobiDB-lite"/>
    </source>
</evidence>
<evidence type="ECO:0000313" key="3">
    <source>
        <dbReference type="Proteomes" id="UP000321058"/>
    </source>
</evidence>
<comment type="caution">
    <text evidence="2">The sequence shown here is derived from an EMBL/GenBank/DDBJ whole genome shotgun (WGS) entry which is preliminary data.</text>
</comment>
<dbReference type="EMBL" id="BKAJ01000118">
    <property type="protein sequence ID" value="GEP59051.1"/>
    <property type="molecule type" value="Genomic_DNA"/>
</dbReference>
<feature type="region of interest" description="Disordered" evidence="1">
    <location>
        <begin position="23"/>
        <end position="43"/>
    </location>
</feature>
<protein>
    <submittedName>
        <fullName evidence="2">Uncharacterized protein</fullName>
    </submittedName>
</protein>
<organism evidence="2 3">
    <name type="scientific">Reyranella soli</name>
    <dbReference type="NCBI Taxonomy" id="1230389"/>
    <lineage>
        <taxon>Bacteria</taxon>
        <taxon>Pseudomonadati</taxon>
        <taxon>Pseudomonadota</taxon>
        <taxon>Alphaproteobacteria</taxon>
        <taxon>Hyphomicrobiales</taxon>
        <taxon>Reyranellaceae</taxon>
        <taxon>Reyranella</taxon>
    </lineage>
</organism>
<dbReference type="Proteomes" id="UP000321058">
    <property type="component" value="Unassembled WGS sequence"/>
</dbReference>
<keyword evidence="3" id="KW-1185">Reference proteome</keyword>
<proteinExistence type="predicted"/>
<accession>A0A512NJC2</accession>
<dbReference type="AlphaFoldDB" id="A0A512NJC2"/>